<protein>
    <recommendedName>
        <fullName evidence="6">Putative tRNA (cytidine(34)-2'-O)-methyltransferase</fullName>
        <ecNumber evidence="6">2.1.1.207</ecNumber>
    </recommendedName>
    <alternativeName>
        <fullName evidence="6">tRNA (cytidine/uridine-2'-O-)-methyltransferase</fullName>
    </alternativeName>
</protein>
<keyword evidence="2 6" id="KW-0489">Methyltransferase</keyword>
<evidence type="ECO:0000256" key="7">
    <source>
        <dbReference type="PIRSR" id="PIRSR029256-1"/>
    </source>
</evidence>
<dbReference type="HAMAP" id="MF_01885">
    <property type="entry name" value="tRNA_methyltr_TrmL"/>
    <property type="match status" value="1"/>
</dbReference>
<evidence type="ECO:0000256" key="1">
    <source>
        <dbReference type="ARBA" id="ARBA00022490"/>
    </source>
</evidence>
<dbReference type="GO" id="GO:0008175">
    <property type="term" value="F:tRNA methyltransferase activity"/>
    <property type="evidence" value="ECO:0007669"/>
    <property type="project" value="UniProtKB-UniRule"/>
</dbReference>
<reference evidence="9" key="2">
    <citation type="submission" date="2021-04" db="EMBL/GenBank/DDBJ databases">
        <authorList>
            <person name="Gilroy R."/>
        </authorList>
    </citation>
    <scope>NUCLEOTIDE SEQUENCE</scope>
    <source>
        <strain evidence="9">ChiGjej4B4-7305</strain>
    </source>
</reference>
<comment type="caution">
    <text evidence="9">The sequence shown here is derived from an EMBL/GenBank/DDBJ whole genome shotgun (WGS) entry which is preliminary data.</text>
</comment>
<dbReference type="GO" id="GO:0002130">
    <property type="term" value="P:wobble position ribose methylation"/>
    <property type="evidence" value="ECO:0007669"/>
    <property type="project" value="TreeGrafter"/>
</dbReference>
<feature type="binding site" evidence="6 7">
    <location>
        <position position="145"/>
    </location>
    <ligand>
        <name>S-adenosyl-L-methionine</name>
        <dbReference type="ChEBI" id="CHEBI:59789"/>
    </ligand>
</feature>
<dbReference type="PANTHER" id="PTHR42971:SF1">
    <property type="entry name" value="TRNA (CYTIDINE(34)-2'-O)-METHYLTRANSFERASE"/>
    <property type="match status" value="1"/>
</dbReference>
<evidence type="ECO:0000256" key="5">
    <source>
        <dbReference type="ARBA" id="ARBA00022694"/>
    </source>
</evidence>
<dbReference type="PANTHER" id="PTHR42971">
    <property type="entry name" value="TRNA (CYTIDINE(34)-2'-O)-METHYLTRANSFERASE"/>
    <property type="match status" value="1"/>
</dbReference>
<dbReference type="InterPro" id="IPR016914">
    <property type="entry name" value="TrmL"/>
</dbReference>
<feature type="binding site" evidence="6 7">
    <location>
        <position position="123"/>
    </location>
    <ligand>
        <name>S-adenosyl-L-methionine</name>
        <dbReference type="ChEBI" id="CHEBI:59789"/>
    </ligand>
</feature>
<evidence type="ECO:0000256" key="4">
    <source>
        <dbReference type="ARBA" id="ARBA00022691"/>
    </source>
</evidence>
<dbReference type="InterPro" id="IPR029026">
    <property type="entry name" value="tRNA_m1G_MTases_N"/>
</dbReference>
<dbReference type="InterPro" id="IPR029028">
    <property type="entry name" value="Alpha/beta_knot_MTases"/>
</dbReference>
<comment type="similarity">
    <text evidence="6">Belongs to the class IV-like SAM-binding methyltransferase superfamily. RNA methyltransferase TrmH family. TrmL subfamily.</text>
</comment>
<comment type="function">
    <text evidence="6">Could methylate the ribose at the nucleotide 34 wobble position in tRNA.</text>
</comment>
<dbReference type="GO" id="GO:0042802">
    <property type="term" value="F:identical protein binding"/>
    <property type="evidence" value="ECO:0007669"/>
    <property type="project" value="UniProtKB-ARBA"/>
</dbReference>
<dbReference type="Proteomes" id="UP000824037">
    <property type="component" value="Unassembled WGS sequence"/>
</dbReference>
<dbReference type="CDD" id="cd18094">
    <property type="entry name" value="SpoU-like_TrmL"/>
    <property type="match status" value="1"/>
</dbReference>
<dbReference type="AlphaFoldDB" id="A0A9D2EFR7"/>
<keyword evidence="4 6" id="KW-0949">S-adenosyl-L-methionine</keyword>
<comment type="catalytic activity">
    <reaction evidence="6">
        <text>5-carboxymethylaminomethyluridine(34) in tRNA(Leu) + S-adenosyl-L-methionine = 5-carboxymethylaminomethyl-2'-O-methyluridine(34) in tRNA(Leu) + S-adenosyl-L-homocysteine + H(+)</text>
        <dbReference type="Rhea" id="RHEA:43088"/>
        <dbReference type="Rhea" id="RHEA-COMP:10333"/>
        <dbReference type="Rhea" id="RHEA-COMP:10334"/>
        <dbReference type="ChEBI" id="CHEBI:15378"/>
        <dbReference type="ChEBI" id="CHEBI:57856"/>
        <dbReference type="ChEBI" id="CHEBI:59789"/>
        <dbReference type="ChEBI" id="CHEBI:74508"/>
        <dbReference type="ChEBI" id="CHEBI:74511"/>
        <dbReference type="EC" id="2.1.1.207"/>
    </reaction>
</comment>
<evidence type="ECO:0000313" key="10">
    <source>
        <dbReference type="Proteomes" id="UP000824037"/>
    </source>
</evidence>
<evidence type="ECO:0000256" key="3">
    <source>
        <dbReference type="ARBA" id="ARBA00022679"/>
    </source>
</evidence>
<dbReference type="EC" id="2.1.1.207" evidence="6"/>
<dbReference type="FunFam" id="3.40.1280.10:FF:000002">
    <property type="entry name" value="Peptidylprolyl isomerase"/>
    <property type="match status" value="1"/>
</dbReference>
<dbReference type="GO" id="GO:0008757">
    <property type="term" value="F:S-adenosylmethionine-dependent methyltransferase activity"/>
    <property type="evidence" value="ECO:0007669"/>
    <property type="project" value="UniProtKB-UniRule"/>
</dbReference>
<evidence type="ECO:0000256" key="6">
    <source>
        <dbReference type="HAMAP-Rule" id="MF_01885"/>
    </source>
</evidence>
<keyword evidence="3 6" id="KW-0808">Transferase</keyword>
<comment type="caution">
    <text evidence="6">Lacks conserved residue(s) required for the propagation of feature annotation.</text>
</comment>
<keyword evidence="5 6" id="KW-0819">tRNA processing</keyword>
<dbReference type="GO" id="GO:0003723">
    <property type="term" value="F:RNA binding"/>
    <property type="evidence" value="ECO:0007669"/>
    <property type="project" value="InterPro"/>
</dbReference>
<accession>A0A9D2EFR7</accession>
<name>A0A9D2EFR7_9MICO</name>
<organism evidence="9 10">
    <name type="scientific">Candidatus Ruania gallistercoris</name>
    <dbReference type="NCBI Taxonomy" id="2838746"/>
    <lineage>
        <taxon>Bacteria</taxon>
        <taxon>Bacillati</taxon>
        <taxon>Actinomycetota</taxon>
        <taxon>Actinomycetes</taxon>
        <taxon>Micrococcales</taxon>
        <taxon>Ruaniaceae</taxon>
        <taxon>Ruania</taxon>
    </lineage>
</organism>
<dbReference type="SUPFAM" id="SSF75217">
    <property type="entry name" value="alpha/beta knot"/>
    <property type="match status" value="1"/>
</dbReference>
<feature type="domain" description="tRNA/rRNA methyltransferase SpoU type" evidence="8">
    <location>
        <begin position="22"/>
        <end position="165"/>
    </location>
</feature>
<proteinExistence type="inferred from homology"/>
<dbReference type="Pfam" id="PF00588">
    <property type="entry name" value="SpoU_methylase"/>
    <property type="match status" value="1"/>
</dbReference>
<evidence type="ECO:0000256" key="2">
    <source>
        <dbReference type="ARBA" id="ARBA00022603"/>
    </source>
</evidence>
<dbReference type="Gene3D" id="3.40.1280.10">
    <property type="match status" value="1"/>
</dbReference>
<dbReference type="PIRSF" id="PIRSF029256">
    <property type="entry name" value="SpoU_TrmH_prd"/>
    <property type="match status" value="1"/>
</dbReference>
<dbReference type="GO" id="GO:0005737">
    <property type="term" value="C:cytoplasm"/>
    <property type="evidence" value="ECO:0007669"/>
    <property type="project" value="UniProtKB-SubCell"/>
</dbReference>
<evidence type="ECO:0000313" key="9">
    <source>
        <dbReference type="EMBL" id="HIZ36495.1"/>
    </source>
</evidence>
<sequence>MRSSDSSSISLSVPPEYSALVFHIVFHEPCIPPNTGNAIRMTAVTGTTLHLVEPLGFDLSDAKLRRAGLDYHDLAHVRVHPDWPSAVEHLQTYGSGRIYAFTTHTDQHFGQVGYAEGDALLFGTEPTGLPAHVLDDEAITAQVRIPMRPAVRSLNLSNSAAIAVYEAWRQHGYPGGV</sequence>
<feature type="binding site" evidence="6 7">
    <location>
        <position position="153"/>
    </location>
    <ligand>
        <name>S-adenosyl-L-methionine</name>
        <dbReference type="ChEBI" id="CHEBI:59789"/>
    </ligand>
</feature>
<dbReference type="InterPro" id="IPR001537">
    <property type="entry name" value="SpoU_MeTrfase"/>
</dbReference>
<reference evidence="9" key="1">
    <citation type="journal article" date="2021" name="PeerJ">
        <title>Extensive microbial diversity within the chicken gut microbiome revealed by metagenomics and culture.</title>
        <authorList>
            <person name="Gilroy R."/>
            <person name="Ravi A."/>
            <person name="Getino M."/>
            <person name="Pursley I."/>
            <person name="Horton D.L."/>
            <person name="Alikhan N.F."/>
            <person name="Baker D."/>
            <person name="Gharbi K."/>
            <person name="Hall N."/>
            <person name="Watson M."/>
            <person name="Adriaenssens E.M."/>
            <person name="Foster-Nyarko E."/>
            <person name="Jarju S."/>
            <person name="Secka A."/>
            <person name="Antonio M."/>
            <person name="Oren A."/>
            <person name="Chaudhuri R.R."/>
            <person name="La Ragione R."/>
            <person name="Hildebrand F."/>
            <person name="Pallen M.J."/>
        </authorList>
    </citation>
    <scope>NUCLEOTIDE SEQUENCE</scope>
    <source>
        <strain evidence="9">ChiGjej4B4-7305</strain>
    </source>
</reference>
<comment type="catalytic activity">
    <reaction evidence="6">
        <text>cytidine(34) in tRNA + S-adenosyl-L-methionine = 2'-O-methylcytidine(34) in tRNA + S-adenosyl-L-homocysteine + H(+)</text>
        <dbReference type="Rhea" id="RHEA:43084"/>
        <dbReference type="Rhea" id="RHEA-COMP:10331"/>
        <dbReference type="Rhea" id="RHEA-COMP:10332"/>
        <dbReference type="ChEBI" id="CHEBI:15378"/>
        <dbReference type="ChEBI" id="CHEBI:57856"/>
        <dbReference type="ChEBI" id="CHEBI:59789"/>
        <dbReference type="ChEBI" id="CHEBI:74495"/>
        <dbReference type="ChEBI" id="CHEBI:82748"/>
        <dbReference type="EC" id="2.1.1.207"/>
    </reaction>
</comment>
<gene>
    <name evidence="9" type="ORF">H9815_12010</name>
</gene>
<evidence type="ECO:0000259" key="8">
    <source>
        <dbReference type="Pfam" id="PF00588"/>
    </source>
</evidence>
<keyword evidence="1 6" id="KW-0963">Cytoplasm</keyword>
<dbReference type="EMBL" id="DXBY01000208">
    <property type="protein sequence ID" value="HIZ36495.1"/>
    <property type="molecule type" value="Genomic_DNA"/>
</dbReference>
<comment type="subcellular location">
    <subcellularLocation>
        <location evidence="6">Cytoplasm</location>
    </subcellularLocation>
</comment>